<dbReference type="EMBL" id="BMAV01006910">
    <property type="protein sequence ID" value="GFY49245.1"/>
    <property type="molecule type" value="Genomic_DNA"/>
</dbReference>
<organism evidence="2 3">
    <name type="scientific">Trichonephila inaurata madagascariensis</name>
    <dbReference type="NCBI Taxonomy" id="2747483"/>
    <lineage>
        <taxon>Eukaryota</taxon>
        <taxon>Metazoa</taxon>
        <taxon>Ecdysozoa</taxon>
        <taxon>Arthropoda</taxon>
        <taxon>Chelicerata</taxon>
        <taxon>Arachnida</taxon>
        <taxon>Araneae</taxon>
        <taxon>Araneomorphae</taxon>
        <taxon>Entelegynae</taxon>
        <taxon>Araneoidea</taxon>
        <taxon>Nephilidae</taxon>
        <taxon>Trichonephila</taxon>
        <taxon>Trichonephila inaurata</taxon>
    </lineage>
</organism>
<evidence type="ECO:0000313" key="3">
    <source>
        <dbReference type="Proteomes" id="UP000886998"/>
    </source>
</evidence>
<dbReference type="Proteomes" id="UP000886998">
    <property type="component" value="Unassembled WGS sequence"/>
</dbReference>
<evidence type="ECO:0000256" key="1">
    <source>
        <dbReference type="SAM" id="MobiDB-lite"/>
    </source>
</evidence>
<accession>A0A8X7BZ46</accession>
<feature type="compositionally biased region" description="Basic and acidic residues" evidence="1">
    <location>
        <begin position="367"/>
        <end position="392"/>
    </location>
</feature>
<proteinExistence type="predicted"/>
<protein>
    <submittedName>
        <fullName evidence="2">Uncharacterized protein</fullName>
    </submittedName>
</protein>
<comment type="caution">
    <text evidence="2">The sequence shown here is derived from an EMBL/GenBank/DDBJ whole genome shotgun (WGS) entry which is preliminary data.</text>
</comment>
<gene>
    <name evidence="2" type="ORF">TNIN_361611</name>
</gene>
<dbReference type="AlphaFoldDB" id="A0A8X7BZ46"/>
<keyword evidence="3" id="KW-1185">Reference proteome</keyword>
<dbReference type="OrthoDB" id="6427821at2759"/>
<reference evidence="2" key="1">
    <citation type="submission" date="2020-08" db="EMBL/GenBank/DDBJ databases">
        <title>Multicomponent nature underlies the extraordinary mechanical properties of spider dragline silk.</title>
        <authorList>
            <person name="Kono N."/>
            <person name="Nakamura H."/>
            <person name="Mori M."/>
            <person name="Yoshida Y."/>
            <person name="Ohtoshi R."/>
            <person name="Malay A.D."/>
            <person name="Moran D.A.P."/>
            <person name="Tomita M."/>
            <person name="Numata K."/>
            <person name="Arakawa K."/>
        </authorList>
    </citation>
    <scope>NUCLEOTIDE SEQUENCE</scope>
</reference>
<sequence>MVSDLELELFASEFLGTYLYKSSFLLLDPGLSTFPKEYYLDSAKADICEESYTLVVFVKLLFYNLIFDELLEQDTEFEPSPSYISDYISRTCRRDGLFGDQTIFELLFTSLAFVIHLIHYCIVKFGYEDVLCYAHVSWAMYFDEYKGEFYSKGGWSQLKIVSRSYVLPHEFLLPYPEAIFPAEEDRRDYILHVMNAVDNYKTFASRINANFKTVSKAWVKYNLQNFSKCEDSIVTIDTAKSQDIEDPKVIENFLLDLRRLCDPNTSEVLDVKAQPKLIDSCRQYTEEIPQSLLKLSNLTLNDKSANTVNNGVKQREIEVPLQESEDQTNQLSGIYLSESNDIASNTSENDASRNASFFKQKMTSNDDFPRMDKKQDTSKQKTTEETKREIDLERESPEVKCLSRMLLVLGKPDGMMRVRASFLSLEPNEQKELK</sequence>
<name>A0A8X7BZ46_9ARAC</name>
<evidence type="ECO:0000313" key="2">
    <source>
        <dbReference type="EMBL" id="GFY49245.1"/>
    </source>
</evidence>
<feature type="region of interest" description="Disordered" evidence="1">
    <location>
        <begin position="360"/>
        <end position="392"/>
    </location>
</feature>